<sequence length="156" mass="18069">MPRRRPGALRAEQCGPRIWEDLSPDRIHGLSARASLAIHRVEWLSGDYYIYPGSTERALRRYQEFLAPQGRGPLYPRYAQCSCRGCSFDDVRHAPDVLEQVLQELPARPRAELKRQVASLDAAYLKSTLPDPFARHRQWRSDLWWRRRLADGEEGG</sequence>
<name>A0ABN2U4F0_9ACTN</name>
<organism evidence="1 2">
    <name type="scientific">Streptomyces crystallinus</name>
    <dbReference type="NCBI Taxonomy" id="68191"/>
    <lineage>
        <taxon>Bacteria</taxon>
        <taxon>Bacillati</taxon>
        <taxon>Actinomycetota</taxon>
        <taxon>Actinomycetes</taxon>
        <taxon>Kitasatosporales</taxon>
        <taxon>Streptomycetaceae</taxon>
        <taxon>Streptomyces</taxon>
    </lineage>
</organism>
<dbReference type="EMBL" id="BAAACA010000038">
    <property type="protein sequence ID" value="GAA0618047.1"/>
    <property type="molecule type" value="Genomic_DNA"/>
</dbReference>
<comment type="caution">
    <text evidence="1">The sequence shown here is derived from an EMBL/GenBank/DDBJ whole genome shotgun (WGS) entry which is preliminary data.</text>
</comment>
<gene>
    <name evidence="1" type="ORF">GCM10010394_55470</name>
</gene>
<evidence type="ECO:0000313" key="2">
    <source>
        <dbReference type="Proteomes" id="UP001500668"/>
    </source>
</evidence>
<dbReference type="Proteomes" id="UP001500668">
    <property type="component" value="Unassembled WGS sequence"/>
</dbReference>
<accession>A0ABN2U4F0</accession>
<keyword evidence="2" id="KW-1185">Reference proteome</keyword>
<proteinExistence type="predicted"/>
<evidence type="ECO:0000313" key="1">
    <source>
        <dbReference type="EMBL" id="GAA0618047.1"/>
    </source>
</evidence>
<reference evidence="2" key="1">
    <citation type="journal article" date="2019" name="Int. J. Syst. Evol. Microbiol.">
        <title>The Global Catalogue of Microorganisms (GCM) 10K type strain sequencing project: providing services to taxonomists for standard genome sequencing and annotation.</title>
        <authorList>
            <consortium name="The Broad Institute Genomics Platform"/>
            <consortium name="The Broad Institute Genome Sequencing Center for Infectious Disease"/>
            <person name="Wu L."/>
            <person name="Ma J."/>
        </authorList>
    </citation>
    <scope>NUCLEOTIDE SEQUENCE [LARGE SCALE GENOMIC DNA]</scope>
    <source>
        <strain evidence="2">JCM 5067</strain>
    </source>
</reference>
<protein>
    <submittedName>
        <fullName evidence="1">Uncharacterized protein</fullName>
    </submittedName>
</protein>